<gene>
    <name evidence="2" type="ORF">NFI95_13445</name>
</gene>
<protein>
    <submittedName>
        <fullName evidence="2">Hint domain-containing protein</fullName>
    </submittedName>
</protein>
<evidence type="ECO:0000259" key="1">
    <source>
        <dbReference type="Pfam" id="PF13403"/>
    </source>
</evidence>
<dbReference type="EMBL" id="JAMSKV010000012">
    <property type="protein sequence ID" value="MCQ8279445.1"/>
    <property type="molecule type" value="Genomic_DNA"/>
</dbReference>
<dbReference type="Pfam" id="PF13403">
    <property type="entry name" value="Hint_2"/>
    <property type="match status" value="1"/>
</dbReference>
<feature type="domain" description="Hedgehog/Intein (Hint)" evidence="1">
    <location>
        <begin position="1005"/>
        <end position="1140"/>
    </location>
</feature>
<keyword evidence="3" id="KW-1185">Reference proteome</keyword>
<accession>A0ABT1W977</accession>
<dbReference type="Gene3D" id="2.160.20.20">
    <property type="match status" value="2"/>
</dbReference>
<dbReference type="Gene3D" id="2.170.16.10">
    <property type="entry name" value="Hedgehog/Intein (Hint) domain"/>
    <property type="match status" value="1"/>
</dbReference>
<name>A0ABT1W977_9PROT</name>
<dbReference type="InterPro" id="IPR036844">
    <property type="entry name" value="Hint_dom_sf"/>
</dbReference>
<dbReference type="RefSeq" id="WP_422864928.1">
    <property type="nucleotide sequence ID" value="NZ_JAMSKV010000012.1"/>
</dbReference>
<dbReference type="InterPro" id="IPR030930">
    <property type="entry name" value="AIDA"/>
</dbReference>
<dbReference type="NCBIfam" id="TIGR04415">
    <property type="entry name" value="O_hepto_targRPT"/>
    <property type="match status" value="7"/>
</dbReference>
<reference evidence="2 3" key="1">
    <citation type="submission" date="2022-06" db="EMBL/GenBank/DDBJ databases">
        <title>Endosaccharibacter gen. nov., sp. nov., endophytic bacteria isolated from sugarcane.</title>
        <authorList>
            <person name="Pitiwittayakul N."/>
            <person name="Yukphan P."/>
            <person name="Charoenyingcharoen P."/>
            <person name="Tanasupawat S."/>
        </authorList>
    </citation>
    <scope>NUCLEOTIDE SEQUENCE [LARGE SCALE GENOMIC DNA]</scope>
    <source>
        <strain evidence="2 3">KSS8</strain>
    </source>
</reference>
<evidence type="ECO:0000313" key="3">
    <source>
        <dbReference type="Proteomes" id="UP001524587"/>
    </source>
</evidence>
<comment type="caution">
    <text evidence="2">The sequence shown here is derived from an EMBL/GenBank/DDBJ whole genome shotgun (WGS) entry which is preliminary data.</text>
</comment>
<organism evidence="2 3">
    <name type="scientific">Endosaccharibacter trunci</name>
    <dbReference type="NCBI Taxonomy" id="2812733"/>
    <lineage>
        <taxon>Bacteria</taxon>
        <taxon>Pseudomonadati</taxon>
        <taxon>Pseudomonadota</taxon>
        <taxon>Alphaproteobacteria</taxon>
        <taxon>Acetobacterales</taxon>
        <taxon>Acetobacteraceae</taxon>
        <taxon>Endosaccharibacter</taxon>
    </lineage>
</organism>
<dbReference type="Proteomes" id="UP001524587">
    <property type="component" value="Unassembled WGS sequence"/>
</dbReference>
<dbReference type="InterPro" id="IPR028992">
    <property type="entry name" value="Hedgehog/Intein_dom"/>
</dbReference>
<dbReference type="InterPro" id="IPR012332">
    <property type="entry name" value="Autotransporter_pectin_lyase_C"/>
</dbReference>
<sequence length="1198" mass="117552">MSTLHNGSGHTDSGTNIGTDAGLAGDLSLGLAIPFAAAFAHGPGPEQRNAAPSGAVSFDATSGVVVSSGTISSVGSGVTLEAPTVLYGGLQFIASGGETVSAVIEAGGQQEVFYGGTASGSILNGGEQTVLIGGNAADTLVLSGGIQQVTAGAVASGTVLSAGGEQLVSGLASSTAVETGGLLYDQGETSGADIASGGVEAVVGGVASATHVESGGILVLFNGGAASGTVVDQGGTVTSAGILVIPDSGAASYASAAASGSVVSAATEYVFGATSVSGQAVGASGSIIVESGAQVIGTVVSSGGTLVLSAGATASGSQIRAYGTQLVSSGAVDSGAVLSGFHALDVAFSGGTIDGATVGFYCSAILDGGTASGLTVGSAGYEYIISGGIAVSGTVLTSGILDVDATSIDSATTLKGTETVLGQAIGDTILVSGLQTIGSGGTASGETVSSGGLLLLQSGAVASGTTVSSGGYVVDLGGGTIVGTILSGGVVAETGVVISSGGSITDNAALLSSAITSAQVYVLNGTALSGIQLGNRTTGTILSGASVTSMTLAAGGTLYEQSGATINGITVKTNAHLYVSGTMSGLVASGAVVEAMSGGVIDNALLTSNTTYIYGGTISGGTVTGSSTLSAYAGSAVGLTVQNSAVLQEWNGAVGIGTHVVSGGRLAVYDGIDSAATIGALGTEYVYSGGTVISGTLASGGVEFVGSSGLVSAANVQSGGWLVVHSGAEIESAVISSGGILLDLDHDVSSGSYTLAGGSVVSTGVVEFAGTLLKGFTPSLLSSQLSDVTLVSGRTYALSGSVLDDVTVGLLTSMFVEGGTVTNTHVVNNGVLDVTSNGVDGTMISRGQEILRSGTEASGGVVSSGGQILATTGSTVTGAQVFLSGNIQLFGSGSEISVSSGGFVNLYGSLAESTIHSGGKIYLNVGGQTSDLSLDLGAVIGVETSGYTPSQVTTSLDEATDTLTISFPTGASVSAHLKGDYSKDYFLITNAPDGSIQLTLEAGTPCFCPGTLIRTDRGEVPVEDLAIGDRLAVASGGYRALRWIGRRSYEGRFLRGRRDILPVTIRAGALADNVPARDLTVSPMHAMYLHGVLVPAGALVNGSSIVQAAGAERVEYLHLELDRHDLLLAEGAATESFVDDGSRGMFHNAAEHARLYPDHVRLPAIYCAPRVEQGEKLDEIRRTLLARIAPDRVHARAS</sequence>
<evidence type="ECO:0000313" key="2">
    <source>
        <dbReference type="EMBL" id="MCQ8279445.1"/>
    </source>
</evidence>
<dbReference type="SUPFAM" id="SSF51294">
    <property type="entry name" value="Hedgehog/intein (Hint) domain"/>
    <property type="match status" value="1"/>
</dbReference>
<proteinExistence type="predicted"/>